<dbReference type="PANTHER" id="PTHR43212:SF3">
    <property type="entry name" value="QUERCETIN 2,3-DIOXYGENASE"/>
    <property type="match status" value="1"/>
</dbReference>
<gene>
    <name evidence="4" type="ORF">VMF7928_00448</name>
</gene>
<comment type="similarity">
    <text evidence="1 2">Belongs to the pirin family.</text>
</comment>
<dbReference type="Gene3D" id="2.60.120.10">
    <property type="entry name" value="Jelly Rolls"/>
    <property type="match status" value="1"/>
</dbReference>
<evidence type="ECO:0000259" key="3">
    <source>
        <dbReference type="Pfam" id="PF02678"/>
    </source>
</evidence>
<dbReference type="InterPro" id="IPR003829">
    <property type="entry name" value="Pirin_N_dom"/>
</dbReference>
<organism evidence="4 5">
    <name type="scientific">Vibrio marisflavi CECT 7928</name>
    <dbReference type="NCBI Taxonomy" id="634439"/>
    <lineage>
        <taxon>Bacteria</taxon>
        <taxon>Pseudomonadati</taxon>
        <taxon>Pseudomonadota</taxon>
        <taxon>Gammaproteobacteria</taxon>
        <taxon>Vibrionales</taxon>
        <taxon>Vibrionaceae</taxon>
        <taxon>Vibrio</taxon>
    </lineage>
</organism>
<dbReference type="EMBL" id="CAKLDM010000001">
    <property type="protein sequence ID" value="CAH0536489.1"/>
    <property type="molecule type" value="Genomic_DNA"/>
</dbReference>
<feature type="domain" description="Pirin N-terminal" evidence="3">
    <location>
        <begin position="57"/>
        <end position="123"/>
    </location>
</feature>
<reference evidence="4" key="1">
    <citation type="submission" date="2021-11" db="EMBL/GenBank/DDBJ databases">
        <authorList>
            <person name="Rodrigo-Torres L."/>
            <person name="Arahal R. D."/>
            <person name="Lucena T."/>
        </authorList>
    </citation>
    <scope>NUCLEOTIDE SEQUENCE</scope>
    <source>
        <strain evidence="4">CECT 7928</strain>
    </source>
</reference>
<protein>
    <recommendedName>
        <fullName evidence="3">Pirin N-terminal domain-containing protein</fullName>
    </recommendedName>
</protein>
<evidence type="ECO:0000256" key="1">
    <source>
        <dbReference type="ARBA" id="ARBA00008416"/>
    </source>
</evidence>
<dbReference type="RefSeq" id="WP_237359853.1">
    <property type="nucleotide sequence ID" value="NZ_CAKLDM010000001.1"/>
</dbReference>
<dbReference type="SUPFAM" id="SSF51182">
    <property type="entry name" value="RmlC-like cupins"/>
    <property type="match status" value="1"/>
</dbReference>
<dbReference type="InterPro" id="IPR011051">
    <property type="entry name" value="RmlC_Cupin_sf"/>
</dbReference>
<keyword evidence="5" id="KW-1185">Reference proteome</keyword>
<dbReference type="PANTHER" id="PTHR43212">
    <property type="entry name" value="QUERCETIN 2,3-DIOXYGENASE"/>
    <property type="match status" value="1"/>
</dbReference>
<accession>A0ABM8ZZM1</accession>
<dbReference type="Pfam" id="PF02678">
    <property type="entry name" value="Pirin"/>
    <property type="match status" value="1"/>
</dbReference>
<evidence type="ECO:0000313" key="4">
    <source>
        <dbReference type="EMBL" id="CAH0536489.1"/>
    </source>
</evidence>
<dbReference type="InterPro" id="IPR014710">
    <property type="entry name" value="RmlC-like_jellyroll"/>
</dbReference>
<evidence type="ECO:0000313" key="5">
    <source>
        <dbReference type="Proteomes" id="UP000838748"/>
    </source>
</evidence>
<evidence type="ECO:0000256" key="2">
    <source>
        <dbReference type="RuleBase" id="RU003457"/>
    </source>
</evidence>
<comment type="caution">
    <text evidence="4">The sequence shown here is derived from an EMBL/GenBank/DDBJ whole genome shotgun (WGS) entry which is preliminary data.</text>
</comment>
<dbReference type="InterPro" id="IPR012093">
    <property type="entry name" value="Pirin"/>
</dbReference>
<dbReference type="Proteomes" id="UP000838748">
    <property type="component" value="Unassembled WGS sequence"/>
</dbReference>
<sequence>MKVLTLEQLPQGGFAGLKEKQLVKDSRVFNKAIGTQAFDGIGNFVYLADANFEPFGETGMHPHHEIDVISVMAKGRISHAGSLEHGQSLETGWAQVQRAGGEGFSHNEINPDDETNKLIQLWVLPEVSGQKAGYKAYQPVIGNRVRIYGGTQEQHDTFESHTIIELFQAQEGDRTEQVGDVLAYLSSGSAIVNNQNIEAGTLLRTNVLNFTAREDSQLILIFKE</sequence>
<name>A0ABM8ZZM1_9VIBR</name>
<proteinExistence type="inferred from homology"/>